<feature type="chain" id="PRO_5032819322" evidence="4">
    <location>
        <begin position="22"/>
        <end position="354"/>
    </location>
</feature>
<dbReference type="EMBL" id="CAJNDS010002379">
    <property type="protein sequence ID" value="CAE7455920.1"/>
    <property type="molecule type" value="Genomic_DNA"/>
</dbReference>
<evidence type="ECO:0000256" key="2">
    <source>
        <dbReference type="ARBA" id="ARBA00022801"/>
    </source>
</evidence>
<gene>
    <name evidence="6" type="primary">URH1</name>
    <name evidence="6" type="ORF">SNAT2548_LOCUS25123</name>
</gene>
<dbReference type="Pfam" id="PF01156">
    <property type="entry name" value="IU_nuc_hydro"/>
    <property type="match status" value="1"/>
</dbReference>
<dbReference type="Proteomes" id="UP000604046">
    <property type="component" value="Unassembled WGS sequence"/>
</dbReference>
<feature type="domain" description="Inosine/uridine-preferring nucleoside hydrolase" evidence="5">
    <location>
        <begin position="49"/>
        <end position="320"/>
    </location>
</feature>
<evidence type="ECO:0000259" key="5">
    <source>
        <dbReference type="Pfam" id="PF01156"/>
    </source>
</evidence>
<accession>A0A812RXD7</accession>
<organism evidence="6 7">
    <name type="scientific">Symbiodinium natans</name>
    <dbReference type="NCBI Taxonomy" id="878477"/>
    <lineage>
        <taxon>Eukaryota</taxon>
        <taxon>Sar</taxon>
        <taxon>Alveolata</taxon>
        <taxon>Dinophyceae</taxon>
        <taxon>Suessiales</taxon>
        <taxon>Symbiodiniaceae</taxon>
        <taxon>Symbiodinium</taxon>
    </lineage>
</organism>
<evidence type="ECO:0000256" key="1">
    <source>
        <dbReference type="ARBA" id="ARBA00009176"/>
    </source>
</evidence>
<dbReference type="Gene3D" id="3.90.245.10">
    <property type="entry name" value="Ribonucleoside hydrolase-like"/>
    <property type="match status" value="1"/>
</dbReference>
<dbReference type="InterPro" id="IPR023186">
    <property type="entry name" value="IUNH"/>
</dbReference>
<dbReference type="GO" id="GO:0006152">
    <property type="term" value="P:purine nucleoside catabolic process"/>
    <property type="evidence" value="ECO:0007669"/>
    <property type="project" value="TreeGrafter"/>
</dbReference>
<sequence>MSPSFLPVACALAVLASVTGAAGHEGLEEAVSLLQRFQSLEDNGHRTPVIIDTDADTDDQMAIAFVLAQPDIEVLAITVGCDGWSQQWAGVVSVMRLTQYFGQPDIPVAYSPFYNSDTQLNLKEPNKLPNPRLQTGLGNFLSQHVGLPFNMRPPSWMYTGLLLQETLRRSRRKVNVIALGPLTNLAHFLQESPRLFERKVDRIYFSGGIVVPRSSSPTDKVWPYSAPDTSFTGNPPGTEWNVFSDPVAANSVFSFGKSLVLATSTYTEGMRFFLNDTDFIPASCDGDRAAVLTKLVTTLSVAANEAPEDLRYWDESAVVLFVQMIRNGGKQEAAVCVDWDAKRFSAIAGHHLTF</sequence>
<dbReference type="GO" id="GO:0005829">
    <property type="term" value="C:cytosol"/>
    <property type="evidence" value="ECO:0007669"/>
    <property type="project" value="TreeGrafter"/>
</dbReference>
<dbReference type="SUPFAM" id="SSF53590">
    <property type="entry name" value="Nucleoside hydrolase"/>
    <property type="match status" value="1"/>
</dbReference>
<keyword evidence="2" id="KW-0378">Hydrolase</keyword>
<evidence type="ECO:0000313" key="7">
    <source>
        <dbReference type="Proteomes" id="UP000604046"/>
    </source>
</evidence>
<comment type="caution">
    <text evidence="6">The sequence shown here is derived from an EMBL/GenBank/DDBJ whole genome shotgun (WGS) entry which is preliminary data.</text>
</comment>
<protein>
    <submittedName>
        <fullName evidence="6">URH1 protein</fullName>
    </submittedName>
</protein>
<dbReference type="AlphaFoldDB" id="A0A812RXD7"/>
<dbReference type="GO" id="GO:0008477">
    <property type="term" value="F:purine nucleosidase activity"/>
    <property type="evidence" value="ECO:0007669"/>
    <property type="project" value="TreeGrafter"/>
</dbReference>
<evidence type="ECO:0000313" key="6">
    <source>
        <dbReference type="EMBL" id="CAE7455920.1"/>
    </source>
</evidence>
<dbReference type="PANTHER" id="PTHR12304:SF4">
    <property type="entry name" value="URIDINE NUCLEOSIDASE"/>
    <property type="match status" value="1"/>
</dbReference>
<keyword evidence="3" id="KW-0326">Glycosidase</keyword>
<dbReference type="PANTHER" id="PTHR12304">
    <property type="entry name" value="INOSINE-URIDINE PREFERRING NUCLEOSIDE HYDROLASE"/>
    <property type="match status" value="1"/>
</dbReference>
<keyword evidence="7" id="KW-1185">Reference proteome</keyword>
<proteinExistence type="inferred from homology"/>
<name>A0A812RXD7_9DINO</name>
<evidence type="ECO:0000256" key="4">
    <source>
        <dbReference type="SAM" id="SignalP"/>
    </source>
</evidence>
<comment type="similarity">
    <text evidence="1">Belongs to the IUNH family.</text>
</comment>
<evidence type="ECO:0000256" key="3">
    <source>
        <dbReference type="ARBA" id="ARBA00023295"/>
    </source>
</evidence>
<dbReference type="InterPro" id="IPR036452">
    <property type="entry name" value="Ribo_hydro-like"/>
</dbReference>
<reference evidence="6" key="1">
    <citation type="submission" date="2021-02" db="EMBL/GenBank/DDBJ databases">
        <authorList>
            <person name="Dougan E. K."/>
            <person name="Rhodes N."/>
            <person name="Thang M."/>
            <person name="Chan C."/>
        </authorList>
    </citation>
    <scope>NUCLEOTIDE SEQUENCE</scope>
</reference>
<dbReference type="OrthoDB" id="432381at2759"/>
<dbReference type="InterPro" id="IPR001910">
    <property type="entry name" value="Inosine/uridine_hydrolase_dom"/>
</dbReference>
<feature type="signal peptide" evidence="4">
    <location>
        <begin position="1"/>
        <end position="21"/>
    </location>
</feature>
<keyword evidence="4" id="KW-0732">Signal</keyword>